<dbReference type="InterPro" id="IPR036318">
    <property type="entry name" value="FAD-bd_PCMH-like_sf"/>
</dbReference>
<dbReference type="InterPro" id="IPR005170">
    <property type="entry name" value="Transptr-assoc_dom"/>
</dbReference>
<feature type="transmembrane region" description="Helical" evidence="11">
    <location>
        <begin position="105"/>
        <end position="125"/>
    </location>
</feature>
<feature type="transmembrane region" description="Helical" evidence="11">
    <location>
        <begin position="137"/>
        <end position="159"/>
    </location>
</feature>
<dbReference type="EMBL" id="AMRV01000008">
    <property type="protein sequence ID" value="EMD82357.1"/>
    <property type="molecule type" value="Genomic_DNA"/>
</dbReference>
<comment type="similarity">
    <text evidence="2">Belongs to the UPF0053 family. Hemolysin C subfamily.</text>
</comment>
<keyword evidence="6 10" id="KW-1133">Transmembrane helix</keyword>
<dbReference type="PROSITE" id="PS51371">
    <property type="entry name" value="CBS"/>
    <property type="match status" value="2"/>
</dbReference>
<dbReference type="SMART" id="SM01091">
    <property type="entry name" value="CorC_HlyC"/>
    <property type="match status" value="1"/>
</dbReference>
<evidence type="ECO:0000259" key="13">
    <source>
        <dbReference type="PROSITE" id="PS51846"/>
    </source>
</evidence>
<dbReference type="CDD" id="cd04590">
    <property type="entry name" value="CBS_pair_CorC_HlyC_assoc"/>
    <property type="match status" value="1"/>
</dbReference>
<dbReference type="InterPro" id="IPR044751">
    <property type="entry name" value="Ion_transp-like_CBS"/>
</dbReference>
<comment type="subcellular location">
    <subcellularLocation>
        <location evidence="1">Cell membrane</location>
        <topology evidence="1">Multi-pass membrane protein</topology>
    </subcellularLocation>
</comment>
<dbReference type="PROSITE" id="PS51846">
    <property type="entry name" value="CNNM"/>
    <property type="match status" value="1"/>
</dbReference>
<keyword evidence="8 10" id="KW-0472">Membrane</keyword>
<reference evidence="14 15" key="1">
    <citation type="journal article" date="2013" name="Genome Announc.">
        <title>Draft Genome Sequence of Strain JLT2015T, Belonging to the Family Sphingomonadaceae of the Alphaproteobacteria.</title>
        <authorList>
            <person name="Tang K."/>
            <person name="Liu K."/>
            <person name="Li S."/>
            <person name="Jiao N."/>
        </authorList>
    </citation>
    <scope>NUCLEOTIDE SEQUENCE [LARGE SCALE GENOMIC DNA]</scope>
    <source>
        <strain evidence="14 15">JLT2015</strain>
    </source>
</reference>
<feature type="domain" description="CNNM transmembrane" evidence="13">
    <location>
        <begin position="1"/>
        <end position="202"/>
    </location>
</feature>
<evidence type="ECO:0000256" key="6">
    <source>
        <dbReference type="ARBA" id="ARBA00022989"/>
    </source>
</evidence>
<evidence type="ECO:0000313" key="14">
    <source>
        <dbReference type="EMBL" id="EMD82357.1"/>
    </source>
</evidence>
<dbReference type="Gene3D" id="3.30.465.10">
    <property type="match status" value="1"/>
</dbReference>
<proteinExistence type="inferred from homology"/>
<dbReference type="PATRIC" id="fig|1234595.3.peg.2397"/>
<keyword evidence="7 9" id="KW-0129">CBS domain</keyword>
<gene>
    <name evidence="14" type="ORF">C725_2395</name>
</gene>
<dbReference type="InterPro" id="IPR051676">
    <property type="entry name" value="UPF0053_domain"/>
</dbReference>
<dbReference type="Pfam" id="PF00571">
    <property type="entry name" value="CBS"/>
    <property type="match status" value="1"/>
</dbReference>
<evidence type="ECO:0000256" key="9">
    <source>
        <dbReference type="PROSITE-ProRule" id="PRU00703"/>
    </source>
</evidence>
<name>M2U316_9SPHN</name>
<evidence type="ECO:0000256" key="8">
    <source>
        <dbReference type="ARBA" id="ARBA00023136"/>
    </source>
</evidence>
<evidence type="ECO:0000259" key="12">
    <source>
        <dbReference type="PROSITE" id="PS51371"/>
    </source>
</evidence>
<feature type="transmembrane region" description="Helical" evidence="11">
    <location>
        <begin position="61"/>
        <end position="85"/>
    </location>
</feature>
<feature type="transmembrane region" description="Helical" evidence="11">
    <location>
        <begin position="6"/>
        <end position="30"/>
    </location>
</feature>
<feature type="domain" description="CBS" evidence="12">
    <location>
        <begin position="285"/>
        <end position="343"/>
    </location>
</feature>
<evidence type="ECO:0000256" key="10">
    <source>
        <dbReference type="PROSITE-ProRule" id="PRU01193"/>
    </source>
</evidence>
<keyword evidence="5" id="KW-0677">Repeat</keyword>
<evidence type="ECO:0000256" key="2">
    <source>
        <dbReference type="ARBA" id="ARBA00006446"/>
    </source>
</evidence>
<dbReference type="Proteomes" id="UP000011717">
    <property type="component" value="Unassembled WGS sequence"/>
</dbReference>
<sequence length="440" mass="47350">MSDFPWSDLLIILALIAANGVFAMSEMCIVSSREARLQAMVNRGKAGSEIALRLHREPGPFLSTVQIGITLVGIINGLYSGATLTEPLAQFLAGTPIPASVADNVGIIIVVGTITYLTLTIGELVPKQLALQSPEAVACIIAPPMAILAKIAGPLVWFLDNSTNVLLRLVGGSERAEQRVTAEELRLLVAEAQQSGAIEESERLMISGVMRLADRPVRGVMTPRTEVDWLDVDADEQTVRQHLIDSPHTRLPVAEGAVDRILGVIQARDVLAAVLAGAPLDLRTLMMSAPRIPDVMDASDALDILRRAEIPMGLVHDEYGHFEGVLTPSDLLSAIAGVFASDVDEGEEERAVERGDGSWLLAGSMHADEMADILDITIPDPDDRDFETVAGFALAVLTHIPETGENFEFGGCRFEIIDLDGHKIDKVLATPLRLDETPEE</sequence>
<evidence type="ECO:0000256" key="11">
    <source>
        <dbReference type="SAM" id="Phobius"/>
    </source>
</evidence>
<dbReference type="Pfam" id="PF03471">
    <property type="entry name" value="CorC_HlyC"/>
    <property type="match status" value="1"/>
</dbReference>
<protein>
    <submittedName>
        <fullName evidence="14">Hemolysin</fullName>
    </submittedName>
</protein>
<dbReference type="InterPro" id="IPR046342">
    <property type="entry name" value="CBS_dom_sf"/>
</dbReference>
<dbReference type="AlphaFoldDB" id="M2U316"/>
<dbReference type="GO" id="GO:0005886">
    <property type="term" value="C:plasma membrane"/>
    <property type="evidence" value="ECO:0007669"/>
    <property type="project" value="UniProtKB-SubCell"/>
</dbReference>
<evidence type="ECO:0000256" key="7">
    <source>
        <dbReference type="ARBA" id="ARBA00023122"/>
    </source>
</evidence>
<dbReference type="SUPFAM" id="SSF54631">
    <property type="entry name" value="CBS-domain pair"/>
    <property type="match status" value="1"/>
</dbReference>
<dbReference type="RefSeq" id="WP_008603197.1">
    <property type="nucleotide sequence ID" value="NZ_AMRV01000008.1"/>
</dbReference>
<dbReference type="PANTHER" id="PTHR43099">
    <property type="entry name" value="UPF0053 PROTEIN YRKA"/>
    <property type="match status" value="1"/>
</dbReference>
<keyword evidence="3" id="KW-1003">Cell membrane</keyword>
<evidence type="ECO:0000256" key="3">
    <source>
        <dbReference type="ARBA" id="ARBA00022475"/>
    </source>
</evidence>
<dbReference type="SUPFAM" id="SSF56176">
    <property type="entry name" value="FAD-binding/transporter-associated domain-like"/>
    <property type="match status" value="1"/>
</dbReference>
<keyword evidence="4 10" id="KW-0812">Transmembrane</keyword>
<feature type="domain" description="CBS" evidence="12">
    <location>
        <begin position="221"/>
        <end position="282"/>
    </location>
</feature>
<dbReference type="InterPro" id="IPR016169">
    <property type="entry name" value="FAD-bd_PCMH_sub2"/>
</dbReference>
<dbReference type="InterPro" id="IPR000644">
    <property type="entry name" value="CBS_dom"/>
</dbReference>
<comment type="caution">
    <text evidence="14">The sequence shown here is derived from an EMBL/GenBank/DDBJ whole genome shotgun (WGS) entry which is preliminary data.</text>
</comment>
<organism evidence="14 15">
    <name type="scientific">Pacificimonas flava</name>
    <dbReference type="NCBI Taxonomy" id="1234595"/>
    <lineage>
        <taxon>Bacteria</taxon>
        <taxon>Pseudomonadati</taxon>
        <taxon>Pseudomonadota</taxon>
        <taxon>Alphaproteobacteria</taxon>
        <taxon>Sphingomonadales</taxon>
        <taxon>Sphingosinicellaceae</taxon>
        <taxon>Pacificimonas</taxon>
    </lineage>
</organism>
<dbReference type="PANTHER" id="PTHR43099:SF5">
    <property type="entry name" value="HLYC_CORC FAMILY TRANSPORTER"/>
    <property type="match status" value="1"/>
</dbReference>
<evidence type="ECO:0000256" key="5">
    <source>
        <dbReference type="ARBA" id="ARBA00022737"/>
    </source>
</evidence>
<dbReference type="Gene3D" id="3.10.580.10">
    <property type="entry name" value="CBS-domain"/>
    <property type="match status" value="1"/>
</dbReference>
<dbReference type="OrthoDB" id="9805314at2"/>
<accession>M2U316</accession>
<evidence type="ECO:0000256" key="1">
    <source>
        <dbReference type="ARBA" id="ARBA00004651"/>
    </source>
</evidence>
<evidence type="ECO:0000313" key="15">
    <source>
        <dbReference type="Proteomes" id="UP000011717"/>
    </source>
</evidence>
<keyword evidence="15" id="KW-1185">Reference proteome</keyword>
<dbReference type="Pfam" id="PF01595">
    <property type="entry name" value="CNNM"/>
    <property type="match status" value="1"/>
</dbReference>
<evidence type="ECO:0000256" key="4">
    <source>
        <dbReference type="ARBA" id="ARBA00022692"/>
    </source>
</evidence>
<dbReference type="InterPro" id="IPR002550">
    <property type="entry name" value="CNNM"/>
</dbReference>
<dbReference type="GO" id="GO:0050660">
    <property type="term" value="F:flavin adenine dinucleotide binding"/>
    <property type="evidence" value="ECO:0007669"/>
    <property type="project" value="InterPro"/>
</dbReference>